<dbReference type="Proteomes" id="UP000186292">
    <property type="component" value="Unassembled WGS sequence"/>
</dbReference>
<protein>
    <recommendedName>
        <fullName evidence="3">DUF1902 domain-containing protein</fullName>
    </recommendedName>
</protein>
<sequence length="67" mass="7250">MVAMNTFTVTAERGTSGVWVLECTELGVVSQTSRLDRAEDEVVEALAYQFGLAPSEFDVEVVPMLPG</sequence>
<keyword evidence="2" id="KW-1185">Reference proteome</keyword>
<evidence type="ECO:0000313" key="2">
    <source>
        <dbReference type="Proteomes" id="UP000186292"/>
    </source>
</evidence>
<dbReference type="AlphaFoldDB" id="A0A1N7IP64"/>
<reference evidence="2" key="1">
    <citation type="submission" date="2017-01" db="EMBL/GenBank/DDBJ databases">
        <authorList>
            <person name="Varghese N."/>
            <person name="Submissions S."/>
        </authorList>
    </citation>
    <scope>NUCLEOTIDE SEQUENCE [LARGE SCALE GENOMIC DNA]</scope>
    <source>
        <strain evidence="2">DSM 44531</strain>
    </source>
</reference>
<dbReference type="EMBL" id="FTOF01000001">
    <property type="protein sequence ID" value="SIS38875.1"/>
    <property type="molecule type" value="Genomic_DNA"/>
</dbReference>
<dbReference type="OrthoDB" id="5772641at2"/>
<name>A0A1N7IP64_9CORY</name>
<gene>
    <name evidence="1" type="ORF">SAMN05444817_101174</name>
</gene>
<dbReference type="STRING" id="1161099.SAMN05444817_101174"/>
<organism evidence="1 2">
    <name type="scientific">Corynebacterium appendicis CIP 107643</name>
    <dbReference type="NCBI Taxonomy" id="1161099"/>
    <lineage>
        <taxon>Bacteria</taxon>
        <taxon>Bacillati</taxon>
        <taxon>Actinomycetota</taxon>
        <taxon>Actinomycetes</taxon>
        <taxon>Mycobacteriales</taxon>
        <taxon>Corynebacteriaceae</taxon>
        <taxon>Corynebacterium</taxon>
    </lineage>
</organism>
<accession>A0A1N7IP64</accession>
<evidence type="ECO:0000313" key="1">
    <source>
        <dbReference type="EMBL" id="SIS38875.1"/>
    </source>
</evidence>
<evidence type="ECO:0008006" key="3">
    <source>
        <dbReference type="Google" id="ProtNLM"/>
    </source>
</evidence>
<proteinExistence type="predicted"/>